<accession>A0A0J6G511</accession>
<sequence length="186" mass="20518">MTGNIDFISKKDLIGILQHLKENKSAQQESQKSSAQSRILDKIYLMSGNKEAGGTHWNLRLHNYSVRGNGLGGEESPHYHRWTLGSAILAGGYNNINYSEQSTSQPHDSKNRYNKYLLGATGAQESQSGQGAGIDPRGQGIDDTGARARLRLKQSWERACSRRSFASRLAPTGGLDRQQSIYIRPG</sequence>
<name>A0A0J6G511_PSEDM</name>
<keyword evidence="3" id="KW-1185">Reference proteome</keyword>
<comment type="caution">
    <text evidence="2">The sequence shown here is derived from an EMBL/GenBank/DDBJ whole genome shotgun (WGS) entry which is preliminary data.</text>
</comment>
<proteinExistence type="predicted"/>
<organism evidence="2 3">
    <name type="scientific">Pseudomonas deceptionensis</name>
    <dbReference type="NCBI Taxonomy" id="882211"/>
    <lineage>
        <taxon>Bacteria</taxon>
        <taxon>Pseudomonadati</taxon>
        <taxon>Pseudomonadota</taxon>
        <taxon>Gammaproteobacteria</taxon>
        <taxon>Pseudomonadales</taxon>
        <taxon>Pseudomonadaceae</taxon>
        <taxon>Pseudomonas</taxon>
    </lineage>
</organism>
<dbReference type="Proteomes" id="UP000183613">
    <property type="component" value="Unassembled WGS sequence"/>
</dbReference>
<evidence type="ECO:0000256" key="1">
    <source>
        <dbReference type="SAM" id="MobiDB-lite"/>
    </source>
</evidence>
<evidence type="ECO:0000313" key="3">
    <source>
        <dbReference type="Proteomes" id="UP000183613"/>
    </source>
</evidence>
<dbReference type="AlphaFoldDB" id="A0A0J6G511"/>
<feature type="region of interest" description="Disordered" evidence="1">
    <location>
        <begin position="124"/>
        <end position="143"/>
    </location>
</feature>
<dbReference type="PATRIC" id="fig|882211.3.peg.1943"/>
<dbReference type="EMBL" id="FNUD01000002">
    <property type="protein sequence ID" value="SEF07519.1"/>
    <property type="molecule type" value="Genomic_DNA"/>
</dbReference>
<dbReference type="OrthoDB" id="2596042at2"/>
<reference evidence="2" key="1">
    <citation type="submission" date="2016-10" db="EMBL/GenBank/DDBJ databases">
        <authorList>
            <person name="Varghese N."/>
            <person name="Submissions S."/>
        </authorList>
    </citation>
    <scope>NUCLEOTIDE SEQUENCE [LARGE SCALE GENOMIC DNA]</scope>
    <source>
        <strain evidence="2">LMG 25555</strain>
    </source>
</reference>
<gene>
    <name evidence="2" type="ORF">SAMN04489800_4338</name>
</gene>
<evidence type="ECO:0000313" key="2">
    <source>
        <dbReference type="EMBL" id="SEF07519.1"/>
    </source>
</evidence>
<protein>
    <submittedName>
        <fullName evidence="2">Uncharacterized protein</fullName>
    </submittedName>
</protein>
<dbReference type="RefSeq" id="WP_048359730.1">
    <property type="nucleotide sequence ID" value="NZ_FNUD01000002.1"/>
</dbReference>